<keyword evidence="1" id="KW-1133">Transmembrane helix</keyword>
<evidence type="ECO:0000313" key="3">
    <source>
        <dbReference type="EMBL" id="MDR6776238.1"/>
    </source>
</evidence>
<evidence type="ECO:0000256" key="1">
    <source>
        <dbReference type="SAM" id="Phobius"/>
    </source>
</evidence>
<keyword evidence="1" id="KW-0472">Membrane</keyword>
<feature type="transmembrane region" description="Helical" evidence="1">
    <location>
        <begin position="26"/>
        <end position="51"/>
    </location>
</feature>
<feature type="transmembrane region" description="Helical" evidence="1">
    <location>
        <begin position="63"/>
        <end position="80"/>
    </location>
</feature>
<name>A0ABU1Q9G2_9BACL</name>
<evidence type="ECO:0000313" key="4">
    <source>
        <dbReference type="Proteomes" id="UP001266807"/>
    </source>
</evidence>
<dbReference type="Pfam" id="PF18169">
    <property type="entry name" value="SLATT_6"/>
    <property type="match status" value="1"/>
</dbReference>
<reference evidence="3 4" key="1">
    <citation type="submission" date="2023-07" db="EMBL/GenBank/DDBJ databases">
        <title>Sorghum-associated microbial communities from plants grown in Nebraska, USA.</title>
        <authorList>
            <person name="Schachtman D."/>
        </authorList>
    </citation>
    <scope>NUCLEOTIDE SEQUENCE [LARGE SCALE GENOMIC DNA]</scope>
    <source>
        <strain evidence="3 4">BE143</strain>
    </source>
</reference>
<accession>A0ABU1Q9G2</accession>
<keyword evidence="4" id="KW-1185">Reference proteome</keyword>
<sequence>MSKQQILKRLAQLIFDIGVQNTKCNVLLLLFTTSTVISFSVLACSIVQLSLTFAELDQSFQRWLSVILIIFSLVAFAMDLSSSRKVVYKDEEQRGSKQLVSLRSKYYDIQKTNDVNELKKHLKFIEKAEADAFVKDQLLVLLNYKIFRIKKSYIKSASIFDLEIFEKHDGIM</sequence>
<evidence type="ECO:0000259" key="2">
    <source>
        <dbReference type="Pfam" id="PF18169"/>
    </source>
</evidence>
<dbReference type="RefSeq" id="WP_310165933.1">
    <property type="nucleotide sequence ID" value="NZ_JAVDUG010000001.1"/>
</dbReference>
<keyword evidence="1" id="KW-0812">Transmembrane</keyword>
<gene>
    <name evidence="3" type="ORF">J2W98_000485</name>
</gene>
<dbReference type="Proteomes" id="UP001266807">
    <property type="component" value="Unassembled WGS sequence"/>
</dbReference>
<proteinExistence type="predicted"/>
<organism evidence="3 4">
    <name type="scientific">Paenibacillus peoriae</name>
    <dbReference type="NCBI Taxonomy" id="59893"/>
    <lineage>
        <taxon>Bacteria</taxon>
        <taxon>Bacillati</taxon>
        <taxon>Bacillota</taxon>
        <taxon>Bacilli</taxon>
        <taxon>Bacillales</taxon>
        <taxon>Paenibacillaceae</taxon>
        <taxon>Paenibacillus</taxon>
    </lineage>
</organism>
<dbReference type="InterPro" id="IPR041119">
    <property type="entry name" value="SLATT_6"/>
</dbReference>
<dbReference type="EMBL" id="JAVDUG010000001">
    <property type="protein sequence ID" value="MDR6776238.1"/>
    <property type="molecule type" value="Genomic_DNA"/>
</dbReference>
<feature type="domain" description="SMODS and SLOG-associating 2TM effector" evidence="2">
    <location>
        <begin position="1"/>
        <end position="147"/>
    </location>
</feature>
<protein>
    <recommendedName>
        <fullName evidence="2">SMODS and SLOG-associating 2TM effector domain-containing protein</fullName>
    </recommendedName>
</protein>
<comment type="caution">
    <text evidence="3">The sequence shown here is derived from an EMBL/GenBank/DDBJ whole genome shotgun (WGS) entry which is preliminary data.</text>
</comment>